<dbReference type="InterPro" id="IPR036291">
    <property type="entry name" value="NAD(P)-bd_dom_sf"/>
</dbReference>
<dbReference type="SMART" id="SM00829">
    <property type="entry name" value="PKS_ER"/>
    <property type="match status" value="1"/>
</dbReference>
<dbReference type="GO" id="GO:0016491">
    <property type="term" value="F:oxidoreductase activity"/>
    <property type="evidence" value="ECO:0007669"/>
    <property type="project" value="InterPro"/>
</dbReference>
<keyword evidence="3" id="KW-1185">Reference proteome</keyword>
<proteinExistence type="predicted"/>
<dbReference type="OrthoDB" id="9787435at2"/>
<dbReference type="RefSeq" id="WP_119654816.1">
    <property type="nucleotide sequence ID" value="NZ_JBHUOI010000041.1"/>
</dbReference>
<dbReference type="InterPro" id="IPR052711">
    <property type="entry name" value="Zinc_ADH-like"/>
</dbReference>
<dbReference type="SUPFAM" id="SSF50129">
    <property type="entry name" value="GroES-like"/>
    <property type="match status" value="1"/>
</dbReference>
<dbReference type="InterPro" id="IPR011032">
    <property type="entry name" value="GroES-like_sf"/>
</dbReference>
<dbReference type="SUPFAM" id="SSF51735">
    <property type="entry name" value="NAD(P)-binding Rossmann-fold domains"/>
    <property type="match status" value="1"/>
</dbReference>
<evidence type="ECO:0000313" key="2">
    <source>
        <dbReference type="EMBL" id="RIY12134.1"/>
    </source>
</evidence>
<protein>
    <submittedName>
        <fullName evidence="2">Alcohol dehydrogenase</fullName>
    </submittedName>
</protein>
<dbReference type="InterPro" id="IPR013149">
    <property type="entry name" value="ADH-like_C"/>
</dbReference>
<dbReference type="Pfam" id="PF00107">
    <property type="entry name" value="ADH_zinc_N"/>
    <property type="match status" value="1"/>
</dbReference>
<dbReference type="Pfam" id="PF08240">
    <property type="entry name" value="ADH_N"/>
    <property type="match status" value="1"/>
</dbReference>
<reference evidence="2 3" key="1">
    <citation type="submission" date="2019-01" db="EMBL/GenBank/DDBJ databases">
        <title>Hymenobacter humicola sp. nov., isolated from soils in Antarctica.</title>
        <authorList>
            <person name="Sedlacek I."/>
            <person name="Holochova P."/>
            <person name="Kralova S."/>
            <person name="Pantucek R."/>
            <person name="Stankova E."/>
            <person name="Vrbovska V."/>
            <person name="Kristofova L."/>
            <person name="Svec P."/>
            <person name="Busse H.-J."/>
        </authorList>
    </citation>
    <scope>NUCLEOTIDE SEQUENCE [LARGE SCALE GENOMIC DNA]</scope>
    <source>
        <strain evidence="2 3">CCM 8852</strain>
    </source>
</reference>
<dbReference type="PANTHER" id="PTHR45033">
    <property type="match status" value="1"/>
</dbReference>
<name>A0A418R440_9BACT</name>
<dbReference type="Proteomes" id="UP000284250">
    <property type="component" value="Unassembled WGS sequence"/>
</dbReference>
<gene>
    <name evidence="2" type="ORF">D0T11_05665</name>
</gene>
<sequence length="338" mass="35349">MQALVLTAINQPITLQDVATPQPAAGQVQVRLYAAALNHRDVWIQQGQYAGLKFPIILGSDGAGVVTALGEGVEASWLHQEVLINPGQHWGDEPAAQGRDFQILGLPQDGTFAEYVCVPAGAVQAKPAHLSFEQAAALPLGGVTAYRATFTRAQLQPGERVLISGVGGGVALLALQMAVAVGAEVWVTSGSEEKIARAIELGAKGGINYKTGKWPATLTKQAGGGFHVIVDSAAGPGFNDLVDAAAPGGRIVFYGATQGDVPELAARKVFWKQLSLLGSTMGTEQDFAAMVGLFEQHKLVPVVDETFPLAAGEQALRRMAAGLQFGKLVLKIQADKNA</sequence>
<dbReference type="Gene3D" id="3.90.180.10">
    <property type="entry name" value="Medium-chain alcohol dehydrogenases, catalytic domain"/>
    <property type="match status" value="1"/>
</dbReference>
<dbReference type="Gene3D" id="3.40.50.720">
    <property type="entry name" value="NAD(P)-binding Rossmann-like Domain"/>
    <property type="match status" value="1"/>
</dbReference>
<dbReference type="InterPro" id="IPR020843">
    <property type="entry name" value="ER"/>
</dbReference>
<dbReference type="PANTHER" id="PTHR45033:SF3">
    <property type="entry name" value="DEHYDROGENASE, PUTATIVE (AFU_ORTHOLOGUE AFUA_2G13270)-RELATED"/>
    <property type="match status" value="1"/>
</dbReference>
<dbReference type="AlphaFoldDB" id="A0A418R440"/>
<accession>A0A418R440</accession>
<dbReference type="InterPro" id="IPR013154">
    <property type="entry name" value="ADH-like_N"/>
</dbReference>
<comment type="caution">
    <text evidence="2">The sequence shown here is derived from an EMBL/GenBank/DDBJ whole genome shotgun (WGS) entry which is preliminary data.</text>
</comment>
<evidence type="ECO:0000259" key="1">
    <source>
        <dbReference type="SMART" id="SM00829"/>
    </source>
</evidence>
<dbReference type="EMBL" id="QYCN01000006">
    <property type="protein sequence ID" value="RIY12134.1"/>
    <property type="molecule type" value="Genomic_DNA"/>
</dbReference>
<evidence type="ECO:0000313" key="3">
    <source>
        <dbReference type="Proteomes" id="UP000284250"/>
    </source>
</evidence>
<feature type="domain" description="Enoyl reductase (ER)" evidence="1">
    <location>
        <begin position="8"/>
        <end position="330"/>
    </location>
</feature>
<organism evidence="2 3">
    <name type="scientific">Hymenobacter rubripertinctus</name>
    <dbReference type="NCBI Taxonomy" id="2029981"/>
    <lineage>
        <taxon>Bacteria</taxon>
        <taxon>Pseudomonadati</taxon>
        <taxon>Bacteroidota</taxon>
        <taxon>Cytophagia</taxon>
        <taxon>Cytophagales</taxon>
        <taxon>Hymenobacteraceae</taxon>
        <taxon>Hymenobacter</taxon>
    </lineage>
</organism>